<protein>
    <submittedName>
        <fullName evidence="2">Uncharacterized protein</fullName>
    </submittedName>
</protein>
<evidence type="ECO:0000313" key="5">
    <source>
        <dbReference type="Proteomes" id="UP000280228"/>
    </source>
</evidence>
<reference evidence="2 5" key="2">
    <citation type="submission" date="2018-12" db="EMBL/GenBank/DDBJ databases">
        <title>Persistence of Moraxella catarrhalis in Chronic Obstructive Pulmonary Disease and Regulation of the Hag/MID Adhesin.</title>
        <authorList>
            <person name="Murphy T."/>
            <person name="Zhao X."/>
            <person name="Vyas G."/>
            <person name="Aluvathingal J."/>
            <person name="Nadendla S."/>
            <person name="Tallon L."/>
            <person name="Tettelin H."/>
        </authorList>
    </citation>
    <scope>NUCLEOTIDE SEQUENCE [LARGE SCALE GENOMIC DNA]</scope>
    <source>
        <strain evidence="2 5">46P58B1</strain>
    </source>
</reference>
<reference evidence="3 4" key="1">
    <citation type="journal article" date="2016" name="Genome Biol. Evol.">
        <title>Comparative Genomic Analyses of the Moraxella catarrhalis Serosensitive and Seroresistant Lineages Demonstrate Their Independent Evolution.</title>
        <authorList>
            <person name="Earl J.P."/>
            <person name="de Vries S.P."/>
            <person name="Ahmed A."/>
            <person name="Powell E."/>
            <person name="Schultz M.P."/>
            <person name="Hermans P.W."/>
            <person name="Hill D.J."/>
            <person name="Zhou Z."/>
            <person name="Constantinidou C.I."/>
            <person name="Hu F.Z."/>
            <person name="Bootsma H.J."/>
            <person name="Ehrlich G.D."/>
        </authorList>
    </citation>
    <scope>NUCLEOTIDE SEQUENCE [LARGE SCALE GENOMIC DNA]</scope>
    <source>
        <strain evidence="3 4">F23</strain>
    </source>
</reference>
<evidence type="ECO:0000256" key="1">
    <source>
        <dbReference type="SAM" id="Phobius"/>
    </source>
</evidence>
<dbReference type="Proteomes" id="UP000280228">
    <property type="component" value="Chromosome"/>
</dbReference>
<feature type="transmembrane region" description="Helical" evidence="1">
    <location>
        <begin position="16"/>
        <end position="35"/>
    </location>
</feature>
<gene>
    <name evidence="3" type="ORF">AO370_1625</name>
    <name evidence="2" type="ORF">EJK53_1601</name>
</gene>
<proteinExistence type="predicted"/>
<keyword evidence="1" id="KW-0472">Membrane</keyword>
<dbReference type="EMBL" id="CP034662">
    <property type="protein sequence ID" value="AZQ93032.1"/>
    <property type="molecule type" value="Genomic_DNA"/>
</dbReference>
<evidence type="ECO:0000313" key="4">
    <source>
        <dbReference type="Proteomes" id="UP000078295"/>
    </source>
</evidence>
<dbReference type="EMBL" id="LXHQ01000042">
    <property type="protein sequence ID" value="OAV23581.1"/>
    <property type="molecule type" value="Genomic_DNA"/>
</dbReference>
<sequence length="55" mass="6716">MGDFITFLTYIESERLTMAKFIILMITLVILMLIYKAPDIYRIYKEFERKDNENF</sequence>
<accession>A0A198WRQ3</accession>
<name>A0A198WRQ3_MORCA</name>
<dbReference type="Proteomes" id="UP000078295">
    <property type="component" value="Unassembled WGS sequence"/>
</dbReference>
<dbReference type="AlphaFoldDB" id="A0A198WRQ3"/>
<evidence type="ECO:0000313" key="3">
    <source>
        <dbReference type="EMBL" id="OAV23581.1"/>
    </source>
</evidence>
<keyword evidence="1" id="KW-0812">Transmembrane</keyword>
<dbReference type="RefSeq" id="WP_003669631.1">
    <property type="nucleotide sequence ID" value="NZ_CP034662.1"/>
</dbReference>
<organism evidence="2 5">
    <name type="scientific">Moraxella catarrhalis</name>
    <name type="common">Branhamella catarrhalis</name>
    <dbReference type="NCBI Taxonomy" id="480"/>
    <lineage>
        <taxon>Bacteria</taxon>
        <taxon>Pseudomonadati</taxon>
        <taxon>Pseudomonadota</taxon>
        <taxon>Gammaproteobacteria</taxon>
        <taxon>Moraxellales</taxon>
        <taxon>Moraxellaceae</taxon>
        <taxon>Moraxella</taxon>
    </lineage>
</organism>
<evidence type="ECO:0000313" key="2">
    <source>
        <dbReference type="EMBL" id="AZQ93032.1"/>
    </source>
</evidence>
<keyword evidence="1" id="KW-1133">Transmembrane helix</keyword>